<dbReference type="CDD" id="cd00086">
    <property type="entry name" value="homeodomain"/>
    <property type="match status" value="1"/>
</dbReference>
<keyword evidence="4 8" id="KW-0371">Homeobox</keyword>
<feature type="compositionally biased region" description="Polar residues" evidence="10">
    <location>
        <begin position="234"/>
        <end position="246"/>
    </location>
</feature>
<evidence type="ECO:0000256" key="7">
    <source>
        <dbReference type="ARBA" id="ARBA00025748"/>
    </source>
</evidence>
<dbReference type="InterPro" id="IPR001356">
    <property type="entry name" value="HD"/>
</dbReference>
<feature type="region of interest" description="Disordered" evidence="10">
    <location>
        <begin position="71"/>
        <end position="92"/>
    </location>
</feature>
<evidence type="ECO:0000313" key="13">
    <source>
        <dbReference type="EnsemblPlants" id="Pp3c1_37070V3.1"/>
    </source>
</evidence>
<accession>A0A2K1LB90</accession>
<dbReference type="PANTHER" id="PTHR24326">
    <property type="entry name" value="HOMEOBOX-LEUCINE ZIPPER PROTEIN"/>
    <property type="match status" value="1"/>
</dbReference>
<dbReference type="InterPro" id="IPR009057">
    <property type="entry name" value="Homeodomain-like_sf"/>
</dbReference>
<dbReference type="AlphaFoldDB" id="A0A2K1LB90"/>
<dbReference type="KEGG" id="ppp:112279943"/>
<dbReference type="PROSITE" id="PS50071">
    <property type="entry name" value="HOMEOBOX_2"/>
    <property type="match status" value="1"/>
</dbReference>
<keyword evidence="6 8" id="KW-0539">Nucleus</keyword>
<keyword evidence="2" id="KW-0805">Transcription regulation</keyword>
<dbReference type="FunFam" id="1.10.10.60:FF:000159">
    <property type="entry name" value="Homeobox-leucine zipper protein HAT5"/>
    <property type="match status" value="1"/>
</dbReference>
<feature type="DNA-binding region" description="Homeobox" evidence="8">
    <location>
        <begin position="89"/>
        <end position="148"/>
    </location>
</feature>
<dbReference type="FunCoup" id="A0A2K1LB90">
    <property type="interactions" value="16"/>
</dbReference>
<dbReference type="GO" id="GO:0000981">
    <property type="term" value="F:DNA-binding transcription factor activity, RNA polymerase II-specific"/>
    <property type="evidence" value="ECO:0007669"/>
    <property type="project" value="InterPro"/>
</dbReference>
<evidence type="ECO:0000256" key="1">
    <source>
        <dbReference type="ARBA" id="ARBA00004123"/>
    </source>
</evidence>
<dbReference type="GO" id="GO:0043565">
    <property type="term" value="F:sequence-specific DNA binding"/>
    <property type="evidence" value="ECO:0000318"/>
    <property type="project" value="GO_Central"/>
</dbReference>
<feature type="compositionally biased region" description="Polar residues" evidence="10">
    <location>
        <begin position="187"/>
        <end position="210"/>
    </location>
</feature>
<gene>
    <name evidence="13" type="primary">LOC112279943</name>
    <name evidence="12" type="ORF">PHYPA_001721</name>
</gene>
<dbReference type="EMBL" id="ABEU02000001">
    <property type="protein sequence ID" value="PNR63296.1"/>
    <property type="molecule type" value="Genomic_DNA"/>
</dbReference>
<dbReference type="GeneID" id="112279943"/>
<feature type="region of interest" description="Disordered" evidence="10">
    <location>
        <begin position="187"/>
        <end position="212"/>
    </location>
</feature>
<keyword evidence="3 8" id="KW-0238">DNA-binding</keyword>
<dbReference type="GO" id="GO:0042802">
    <property type="term" value="F:identical protein binding"/>
    <property type="evidence" value="ECO:0007669"/>
    <property type="project" value="UniProtKB-ARBA"/>
</dbReference>
<evidence type="ECO:0000313" key="12">
    <source>
        <dbReference type="EMBL" id="PNR63296.1"/>
    </source>
</evidence>
<dbReference type="GO" id="GO:0005634">
    <property type="term" value="C:nucleus"/>
    <property type="evidence" value="ECO:0000318"/>
    <property type="project" value="GO_Central"/>
</dbReference>
<dbReference type="Gramene" id="Pp3c1_37070V3.1">
    <property type="protein sequence ID" value="Pp3c1_37070V3.1"/>
    <property type="gene ID" value="Pp3c1_37070"/>
</dbReference>
<dbReference type="InterPro" id="IPR017970">
    <property type="entry name" value="Homeobox_CS"/>
</dbReference>
<feature type="region of interest" description="Disordered" evidence="10">
    <location>
        <begin position="234"/>
        <end position="267"/>
    </location>
</feature>
<comment type="subcellular location">
    <subcellularLocation>
        <location evidence="1 8 9">Nucleus</location>
    </subcellularLocation>
</comment>
<evidence type="ECO:0000256" key="9">
    <source>
        <dbReference type="RuleBase" id="RU000682"/>
    </source>
</evidence>
<dbReference type="RefSeq" id="XP_024370524.1">
    <property type="nucleotide sequence ID" value="XM_024514756.2"/>
</dbReference>
<feature type="compositionally biased region" description="Acidic residues" evidence="10">
    <location>
        <begin position="74"/>
        <end position="85"/>
    </location>
</feature>
<dbReference type="EnsemblPlants" id="Pp3c1_37070V3.2">
    <property type="protein sequence ID" value="Pp3c1_37070V3.2"/>
    <property type="gene ID" value="Pp3c1_37070"/>
</dbReference>
<dbReference type="GO" id="GO:0045893">
    <property type="term" value="P:positive regulation of DNA-templated transcription"/>
    <property type="evidence" value="ECO:0000318"/>
    <property type="project" value="GO_Central"/>
</dbReference>
<name>A0A2K1LB90_PHYPA</name>
<dbReference type="PaxDb" id="3218-PP1S28_46V6.1"/>
<feature type="compositionally biased region" description="Low complexity" evidence="10">
    <location>
        <begin position="252"/>
        <end position="262"/>
    </location>
</feature>
<evidence type="ECO:0000313" key="14">
    <source>
        <dbReference type="Proteomes" id="UP000006727"/>
    </source>
</evidence>
<feature type="domain" description="Homeobox" evidence="11">
    <location>
        <begin position="87"/>
        <end position="147"/>
    </location>
</feature>
<reference evidence="12 14" key="1">
    <citation type="journal article" date="2008" name="Science">
        <title>The Physcomitrella genome reveals evolutionary insights into the conquest of land by plants.</title>
        <authorList>
            <person name="Rensing S."/>
            <person name="Lang D."/>
            <person name="Zimmer A."/>
            <person name="Terry A."/>
            <person name="Salamov A."/>
            <person name="Shapiro H."/>
            <person name="Nishiyama T."/>
            <person name="Perroud P.-F."/>
            <person name="Lindquist E."/>
            <person name="Kamisugi Y."/>
            <person name="Tanahashi T."/>
            <person name="Sakakibara K."/>
            <person name="Fujita T."/>
            <person name="Oishi K."/>
            <person name="Shin-I T."/>
            <person name="Kuroki Y."/>
            <person name="Toyoda A."/>
            <person name="Suzuki Y."/>
            <person name="Hashimoto A."/>
            <person name="Yamaguchi K."/>
            <person name="Sugano A."/>
            <person name="Kohara Y."/>
            <person name="Fujiyama A."/>
            <person name="Anterola A."/>
            <person name="Aoki S."/>
            <person name="Ashton N."/>
            <person name="Barbazuk W.B."/>
            <person name="Barker E."/>
            <person name="Bennetzen J."/>
            <person name="Bezanilla M."/>
            <person name="Blankenship R."/>
            <person name="Cho S.H."/>
            <person name="Dutcher S."/>
            <person name="Estelle M."/>
            <person name="Fawcett J.A."/>
            <person name="Gundlach H."/>
            <person name="Hanada K."/>
            <person name="Heyl A."/>
            <person name="Hicks K.A."/>
            <person name="Hugh J."/>
            <person name="Lohr M."/>
            <person name="Mayer K."/>
            <person name="Melkozernov A."/>
            <person name="Murata T."/>
            <person name="Nelson D."/>
            <person name="Pils B."/>
            <person name="Prigge M."/>
            <person name="Reiss B."/>
            <person name="Renner T."/>
            <person name="Rombauts S."/>
            <person name="Rushton P."/>
            <person name="Sanderfoot A."/>
            <person name="Schween G."/>
            <person name="Shiu S.-H."/>
            <person name="Stueber K."/>
            <person name="Theodoulou F.L."/>
            <person name="Tu H."/>
            <person name="Van de Peer Y."/>
            <person name="Verrier P.J."/>
            <person name="Waters E."/>
            <person name="Wood A."/>
            <person name="Yang L."/>
            <person name="Cove D."/>
            <person name="Cuming A."/>
            <person name="Hasebe M."/>
            <person name="Lucas S."/>
            <person name="Mishler D.B."/>
            <person name="Reski R."/>
            <person name="Grigoriev I."/>
            <person name="Quatrano R.S."/>
            <person name="Boore J.L."/>
        </authorList>
    </citation>
    <scope>NUCLEOTIDE SEQUENCE [LARGE SCALE GENOMIC DNA]</scope>
    <source>
        <strain evidence="13 14">cv. Gransden 2004</strain>
    </source>
</reference>
<organism evidence="12">
    <name type="scientific">Physcomitrium patens</name>
    <name type="common">Spreading-leaved earth moss</name>
    <name type="synonym">Physcomitrella patens</name>
    <dbReference type="NCBI Taxonomy" id="3218"/>
    <lineage>
        <taxon>Eukaryota</taxon>
        <taxon>Viridiplantae</taxon>
        <taxon>Streptophyta</taxon>
        <taxon>Embryophyta</taxon>
        <taxon>Bryophyta</taxon>
        <taxon>Bryophytina</taxon>
        <taxon>Bryopsida</taxon>
        <taxon>Funariidae</taxon>
        <taxon>Funariales</taxon>
        <taxon>Funariaceae</taxon>
        <taxon>Physcomitrium</taxon>
    </lineage>
</organism>
<dbReference type="SUPFAM" id="SSF46689">
    <property type="entry name" value="Homeodomain-like"/>
    <property type="match status" value="1"/>
</dbReference>
<dbReference type="Proteomes" id="UP000006727">
    <property type="component" value="Chromosome 1"/>
</dbReference>
<dbReference type="PRINTS" id="PR00031">
    <property type="entry name" value="HTHREPRESSR"/>
</dbReference>
<evidence type="ECO:0000256" key="2">
    <source>
        <dbReference type="ARBA" id="ARBA00023015"/>
    </source>
</evidence>
<evidence type="ECO:0000256" key="5">
    <source>
        <dbReference type="ARBA" id="ARBA00023163"/>
    </source>
</evidence>
<sequence length="360" mass="40133">MSVAMAATSLGSFGGQNVILVRNDMRGSDSMLAMLTSCNPVLGFQVPRSGGGLEDAIAGCGQKRLFYPTFENSPVEETEDGDDGGDEGRVEKKRRLTFDQVRSLERNFEMENKLEPERKMQLAKELGLQPRQVAVWFQNRRARWKTKQLERDYEVLNSGYLKLKVEFETALREKDFLKAEVQRLSGKTSSQDSQGCQSPADPSQCESETTCSDKTKPDIAVSLKDHYARSSQTVDVVSSAHKLTNGDSKEMSTSSGSNSSDLLDTDSTRVSDSCYLSRIQDEQLAGYSSNQLPPESFVGPNLLHGDDAEPFCGRDVAQQVNFPVKLEDASHFQMPDIPNCIYFLPQIVSEQSVLPWWDWP</sequence>
<dbReference type="Gramene" id="Pp3c1_37070V3.2">
    <property type="protein sequence ID" value="Pp3c1_37070V3.2"/>
    <property type="gene ID" value="Pp3c1_37070"/>
</dbReference>
<evidence type="ECO:0000259" key="11">
    <source>
        <dbReference type="PROSITE" id="PS50071"/>
    </source>
</evidence>
<dbReference type="EnsemblPlants" id="Pp3c1_37070V3.1">
    <property type="protein sequence ID" value="Pp3c1_37070V3.1"/>
    <property type="gene ID" value="Pp3c1_37070"/>
</dbReference>
<dbReference type="Gene3D" id="1.10.10.60">
    <property type="entry name" value="Homeodomain-like"/>
    <property type="match status" value="1"/>
</dbReference>
<reference evidence="13" key="3">
    <citation type="submission" date="2020-12" db="UniProtKB">
        <authorList>
            <consortium name="EnsemblPlants"/>
        </authorList>
    </citation>
    <scope>IDENTIFICATION</scope>
</reference>
<dbReference type="PANTHER" id="PTHR24326:SF606">
    <property type="entry name" value="HOMEOBOX-LEUCINE ZIPPER PROTEIN ATHB-54"/>
    <property type="match status" value="1"/>
</dbReference>
<evidence type="ECO:0000256" key="10">
    <source>
        <dbReference type="SAM" id="MobiDB-lite"/>
    </source>
</evidence>
<dbReference type="InterPro" id="IPR045224">
    <property type="entry name" value="HDZip_class_I_plant"/>
</dbReference>
<protein>
    <recommendedName>
        <fullName evidence="11">Homeobox domain-containing protein</fullName>
    </recommendedName>
</protein>
<dbReference type="Pfam" id="PF02183">
    <property type="entry name" value="HALZ"/>
    <property type="match status" value="1"/>
</dbReference>
<dbReference type="Pfam" id="PF00046">
    <property type="entry name" value="Homeodomain"/>
    <property type="match status" value="1"/>
</dbReference>
<dbReference type="SMART" id="SM00389">
    <property type="entry name" value="HOX"/>
    <property type="match status" value="1"/>
</dbReference>
<evidence type="ECO:0000256" key="4">
    <source>
        <dbReference type="ARBA" id="ARBA00023155"/>
    </source>
</evidence>
<dbReference type="PROSITE" id="PS00027">
    <property type="entry name" value="HOMEOBOX_1"/>
    <property type="match status" value="1"/>
</dbReference>
<evidence type="ECO:0000256" key="8">
    <source>
        <dbReference type="PROSITE-ProRule" id="PRU00108"/>
    </source>
</evidence>
<keyword evidence="14" id="KW-1185">Reference proteome</keyword>
<keyword evidence="5" id="KW-0804">Transcription</keyword>
<comment type="similarity">
    <text evidence="7">Belongs to the HD-ZIP homeobox family. Class I subfamily.</text>
</comment>
<evidence type="ECO:0000256" key="3">
    <source>
        <dbReference type="ARBA" id="ARBA00023125"/>
    </source>
</evidence>
<dbReference type="InterPro" id="IPR000047">
    <property type="entry name" value="HTH_motif"/>
</dbReference>
<dbReference type="InterPro" id="IPR003106">
    <property type="entry name" value="Leu_zip_homeo"/>
</dbReference>
<reference evidence="12 14" key="2">
    <citation type="journal article" date="2018" name="Plant J.">
        <title>The Physcomitrella patens chromosome-scale assembly reveals moss genome structure and evolution.</title>
        <authorList>
            <person name="Lang D."/>
            <person name="Ullrich K.K."/>
            <person name="Murat F."/>
            <person name="Fuchs J."/>
            <person name="Jenkins J."/>
            <person name="Haas F.B."/>
            <person name="Piednoel M."/>
            <person name="Gundlach H."/>
            <person name="Van Bel M."/>
            <person name="Meyberg R."/>
            <person name="Vives C."/>
            <person name="Morata J."/>
            <person name="Symeonidi A."/>
            <person name="Hiss M."/>
            <person name="Muchero W."/>
            <person name="Kamisugi Y."/>
            <person name="Saleh O."/>
            <person name="Blanc G."/>
            <person name="Decker E.L."/>
            <person name="van Gessel N."/>
            <person name="Grimwood J."/>
            <person name="Hayes R.D."/>
            <person name="Graham S.W."/>
            <person name="Gunter L.E."/>
            <person name="McDaniel S.F."/>
            <person name="Hoernstein S.N.W."/>
            <person name="Larsson A."/>
            <person name="Li F.W."/>
            <person name="Perroud P.F."/>
            <person name="Phillips J."/>
            <person name="Ranjan P."/>
            <person name="Rokshar D.S."/>
            <person name="Rothfels C.J."/>
            <person name="Schneider L."/>
            <person name="Shu S."/>
            <person name="Stevenson D.W."/>
            <person name="Thummler F."/>
            <person name="Tillich M."/>
            <person name="Villarreal Aguilar J.C."/>
            <person name="Widiez T."/>
            <person name="Wong G.K."/>
            <person name="Wymore A."/>
            <person name="Zhang Y."/>
            <person name="Zimmer A.D."/>
            <person name="Quatrano R.S."/>
            <person name="Mayer K.F.X."/>
            <person name="Goodstein D."/>
            <person name="Casacuberta J.M."/>
            <person name="Vandepoele K."/>
            <person name="Reski R."/>
            <person name="Cuming A.C."/>
            <person name="Tuskan G.A."/>
            <person name="Maumus F."/>
            <person name="Salse J."/>
            <person name="Schmutz J."/>
            <person name="Rensing S.A."/>
        </authorList>
    </citation>
    <scope>NUCLEOTIDE SEQUENCE [LARGE SCALE GENOMIC DNA]</scope>
    <source>
        <strain evidence="13 14">cv. Gransden 2004</strain>
    </source>
</reference>
<proteinExistence type="inferred from homology"/>
<dbReference type="OrthoDB" id="6159439at2759"/>
<evidence type="ECO:0000256" key="6">
    <source>
        <dbReference type="ARBA" id="ARBA00023242"/>
    </source>
</evidence>